<evidence type="ECO:0000313" key="1">
    <source>
        <dbReference type="EMBL" id="EPX80282.1"/>
    </source>
</evidence>
<proteinExistence type="predicted"/>
<evidence type="ECO:0000313" key="2">
    <source>
        <dbReference type="Proteomes" id="UP000015351"/>
    </source>
</evidence>
<reference evidence="2" key="1">
    <citation type="journal article" date="2013" name="Stand. Genomic Sci.">
        <title>Genome sequence of the Litoreibacter arenae type strain (DSM 19593(T)), a member of the Roseobacter clade isolated from sea sand.</title>
        <authorList>
            <person name="Riedel T."/>
            <person name="Fiebig A."/>
            <person name="Petersen J."/>
            <person name="Gronow S."/>
            <person name="Kyrpides N.C."/>
            <person name="Goker M."/>
            <person name="Klenk H.P."/>
        </authorList>
    </citation>
    <scope>NUCLEOTIDE SEQUENCE [LARGE SCALE GENOMIC DNA]</scope>
    <source>
        <strain evidence="2">DSM 19593</strain>
    </source>
</reference>
<dbReference type="PATRIC" id="fig|1123360.3.peg.1608"/>
<dbReference type="HOGENOM" id="CLU_140970_0_0_5"/>
<dbReference type="Proteomes" id="UP000015351">
    <property type="component" value="Unassembled WGS sequence"/>
</dbReference>
<gene>
    <name evidence="1" type="ORF">thalar_01622</name>
</gene>
<dbReference type="RefSeq" id="WP_021100188.1">
    <property type="nucleotide sequence ID" value="NZ_KE557306.1"/>
</dbReference>
<name>S9QKG8_9RHOB</name>
<dbReference type="STRING" id="1123360.thalar_01622"/>
<keyword evidence="2" id="KW-1185">Reference proteome</keyword>
<accession>S9QKG8</accession>
<protein>
    <submittedName>
        <fullName evidence="1">Uncharacterized protein</fullName>
    </submittedName>
</protein>
<sequence>MTYPQQGRGSAPVGFISELDGLEAASVIYLRLWCDGPDAQAQVWSDLAAGLGADQGRKALEAFETLCTLCARHGRRPLMRHSVQCKCLGSDESCFANFIATAATGDREDAMLIATLLVRADVAPLVASLAADFGLALKRMQLAAPRDVAPEPQYQTLH</sequence>
<comment type="caution">
    <text evidence="1">The sequence shown here is derived from an EMBL/GenBank/DDBJ whole genome shotgun (WGS) entry which is preliminary data.</text>
</comment>
<dbReference type="AlphaFoldDB" id="S9QKG8"/>
<dbReference type="EMBL" id="AONI01000009">
    <property type="protein sequence ID" value="EPX80282.1"/>
    <property type="molecule type" value="Genomic_DNA"/>
</dbReference>
<organism evidence="1 2">
    <name type="scientific">Litoreibacter arenae DSM 19593</name>
    <dbReference type="NCBI Taxonomy" id="1123360"/>
    <lineage>
        <taxon>Bacteria</taxon>
        <taxon>Pseudomonadati</taxon>
        <taxon>Pseudomonadota</taxon>
        <taxon>Alphaproteobacteria</taxon>
        <taxon>Rhodobacterales</taxon>
        <taxon>Roseobacteraceae</taxon>
        <taxon>Litoreibacter</taxon>
    </lineage>
</organism>
<dbReference type="eggNOG" id="ENOG502Z9FJ">
    <property type="taxonomic scope" value="Bacteria"/>
</dbReference>
<dbReference type="OrthoDB" id="7874397at2"/>